<feature type="domain" description="DUF6316" evidence="1">
    <location>
        <begin position="5"/>
        <end position="58"/>
    </location>
</feature>
<proteinExistence type="predicted"/>
<evidence type="ECO:0000313" key="2">
    <source>
        <dbReference type="EMBL" id="VVN64633.1"/>
    </source>
</evidence>
<dbReference type="Proteomes" id="UP000337909">
    <property type="component" value="Unassembled WGS sequence"/>
</dbReference>
<dbReference type="AlphaFoldDB" id="A0A5E6ZKF6"/>
<dbReference type="OrthoDB" id="7017872at2"/>
<gene>
    <name evidence="2" type="ORF">PS691_00014</name>
</gene>
<dbReference type="Pfam" id="PF19837">
    <property type="entry name" value="DUF6316"/>
    <property type="match status" value="1"/>
</dbReference>
<name>A0A5E6ZKF6_PSEFL</name>
<evidence type="ECO:0000259" key="1">
    <source>
        <dbReference type="Pfam" id="PF19837"/>
    </source>
</evidence>
<accession>A0A5E6ZKF6</accession>
<organism evidence="2 3">
    <name type="scientific">Pseudomonas fluorescens</name>
    <dbReference type="NCBI Taxonomy" id="294"/>
    <lineage>
        <taxon>Bacteria</taxon>
        <taxon>Pseudomonadati</taxon>
        <taxon>Pseudomonadota</taxon>
        <taxon>Gammaproteobacteria</taxon>
        <taxon>Pseudomonadales</taxon>
        <taxon>Pseudomonadaceae</taxon>
        <taxon>Pseudomonas</taxon>
    </lineage>
</organism>
<dbReference type="EMBL" id="CABVHQ010000001">
    <property type="protein sequence ID" value="VVN64633.1"/>
    <property type="molecule type" value="Genomic_DNA"/>
</dbReference>
<evidence type="ECO:0000313" key="3">
    <source>
        <dbReference type="Proteomes" id="UP000337909"/>
    </source>
</evidence>
<dbReference type="RefSeq" id="WP_150640153.1">
    <property type="nucleotide sequence ID" value="NZ_CABVHQ010000001.1"/>
</dbReference>
<reference evidence="2 3" key="1">
    <citation type="submission" date="2019-09" db="EMBL/GenBank/DDBJ databases">
        <authorList>
            <person name="Chandra G."/>
            <person name="Truman W A."/>
        </authorList>
    </citation>
    <scope>NUCLEOTIDE SEQUENCE [LARGE SCALE GENOMIC DNA]</scope>
    <source>
        <strain evidence="2">PS691</strain>
    </source>
</reference>
<dbReference type="InterPro" id="IPR045630">
    <property type="entry name" value="DUF6316"/>
</dbReference>
<sequence>MFSMRAQDPAPSIHFRCGRICRVNGELYFSTRENTLEGPFNDQDHAEQEIRAYIERVQARTDE</sequence>
<protein>
    <recommendedName>
        <fullName evidence="1">DUF6316 domain-containing protein</fullName>
    </recommendedName>
</protein>